<dbReference type="GO" id="GO:0008270">
    <property type="term" value="F:zinc ion binding"/>
    <property type="evidence" value="ECO:0007669"/>
    <property type="project" value="UniProtKB-UniRule"/>
</dbReference>
<comment type="caution">
    <text evidence="9">The sequence shown here is derived from an EMBL/GenBank/DDBJ whole genome shotgun (WGS) entry which is preliminary data.</text>
</comment>
<sequence>MGYNGDYLTKSGCIYEGIIMHEMLHTLGFWHEQSIPDRDSYVTINLDNVKAGQEHNFNKCGMFTVTTQGTSYDYNSLMHYDDKAFSSNGKPTITPKNPNVKIGQRNPLSPIDIQEVRLYYKCQ</sequence>
<dbReference type="InterPro" id="IPR024079">
    <property type="entry name" value="MetalloPept_cat_dom_sf"/>
</dbReference>
<proteinExistence type="predicted"/>
<dbReference type="EC" id="3.4.24.-" evidence="7"/>
<dbReference type="Proteomes" id="UP000681722">
    <property type="component" value="Unassembled WGS sequence"/>
</dbReference>
<feature type="binding site" evidence="6">
    <location>
        <position position="21"/>
    </location>
    <ligand>
        <name>Zn(2+)</name>
        <dbReference type="ChEBI" id="CHEBI:29105"/>
        <note>catalytic</note>
    </ligand>
</feature>
<dbReference type="GO" id="GO:0006508">
    <property type="term" value="P:proteolysis"/>
    <property type="evidence" value="ECO:0007669"/>
    <property type="project" value="UniProtKB-KW"/>
</dbReference>
<evidence type="ECO:0000313" key="10">
    <source>
        <dbReference type="EMBL" id="CAF4454343.1"/>
    </source>
</evidence>
<dbReference type="EMBL" id="CAJOBC010098478">
    <property type="protein sequence ID" value="CAF4454343.1"/>
    <property type="molecule type" value="Genomic_DNA"/>
</dbReference>
<protein>
    <recommendedName>
        <fullName evidence="7">Metalloendopeptidase</fullName>
        <ecNumber evidence="7">3.4.24.-</ecNumber>
    </recommendedName>
</protein>
<keyword evidence="11" id="KW-1185">Reference proteome</keyword>
<keyword evidence="3 6" id="KW-0378">Hydrolase</keyword>
<dbReference type="AlphaFoldDB" id="A0A815ZLK2"/>
<comment type="caution">
    <text evidence="6">Lacks conserved residue(s) required for the propagation of feature annotation.</text>
</comment>
<dbReference type="EMBL" id="CAJNOQ010032440">
    <property type="protein sequence ID" value="CAF1585052.1"/>
    <property type="molecule type" value="Genomic_DNA"/>
</dbReference>
<comment type="cofactor">
    <cofactor evidence="6 7">
        <name>Zn(2+)</name>
        <dbReference type="ChEBI" id="CHEBI:29105"/>
    </cofactor>
    <text evidence="6 7">Binds 1 zinc ion per subunit.</text>
</comment>
<feature type="active site" evidence="6">
    <location>
        <position position="22"/>
    </location>
</feature>
<dbReference type="GO" id="GO:0004222">
    <property type="term" value="F:metalloendopeptidase activity"/>
    <property type="evidence" value="ECO:0007669"/>
    <property type="project" value="UniProtKB-UniRule"/>
</dbReference>
<feature type="binding site" evidence="6">
    <location>
        <position position="25"/>
    </location>
    <ligand>
        <name>Zn(2+)</name>
        <dbReference type="ChEBI" id="CHEBI:29105"/>
        <note>catalytic</note>
    </ligand>
</feature>
<dbReference type="InterPro" id="IPR001506">
    <property type="entry name" value="Peptidase_M12A"/>
</dbReference>
<dbReference type="Proteomes" id="UP000663829">
    <property type="component" value="Unassembled WGS sequence"/>
</dbReference>
<dbReference type="Gene3D" id="3.40.390.10">
    <property type="entry name" value="Collagenase (Catalytic Domain)"/>
    <property type="match status" value="1"/>
</dbReference>
<evidence type="ECO:0000256" key="3">
    <source>
        <dbReference type="ARBA" id="ARBA00022801"/>
    </source>
</evidence>
<evidence type="ECO:0000313" key="11">
    <source>
        <dbReference type="Proteomes" id="UP000663829"/>
    </source>
</evidence>
<dbReference type="PROSITE" id="PS51864">
    <property type="entry name" value="ASTACIN"/>
    <property type="match status" value="1"/>
</dbReference>
<evidence type="ECO:0000256" key="6">
    <source>
        <dbReference type="PROSITE-ProRule" id="PRU01211"/>
    </source>
</evidence>
<dbReference type="SUPFAM" id="SSF55486">
    <property type="entry name" value="Metalloproteases ('zincins'), catalytic domain"/>
    <property type="match status" value="1"/>
</dbReference>
<dbReference type="PANTHER" id="PTHR10127">
    <property type="entry name" value="DISCOIDIN, CUB, EGF, LAMININ , AND ZINC METALLOPROTEASE DOMAIN CONTAINING"/>
    <property type="match status" value="1"/>
</dbReference>
<keyword evidence="1 6" id="KW-0645">Protease</keyword>
<gene>
    <name evidence="9" type="ORF">GPM918_LOCUS41360</name>
    <name evidence="10" type="ORF">SRO942_LOCUS42404</name>
</gene>
<keyword evidence="4 6" id="KW-0862">Zinc</keyword>
<dbReference type="Pfam" id="PF01400">
    <property type="entry name" value="Astacin"/>
    <property type="match status" value="1"/>
</dbReference>
<feature type="binding site" evidence="6">
    <location>
        <position position="31"/>
    </location>
    <ligand>
        <name>Zn(2+)</name>
        <dbReference type="ChEBI" id="CHEBI:29105"/>
        <note>catalytic</note>
    </ligand>
</feature>
<evidence type="ECO:0000256" key="2">
    <source>
        <dbReference type="ARBA" id="ARBA00022723"/>
    </source>
</evidence>
<dbReference type="PRINTS" id="PR00480">
    <property type="entry name" value="ASTACIN"/>
</dbReference>
<reference evidence="9" key="1">
    <citation type="submission" date="2021-02" db="EMBL/GenBank/DDBJ databases">
        <authorList>
            <person name="Nowell W R."/>
        </authorList>
    </citation>
    <scope>NUCLEOTIDE SEQUENCE</scope>
</reference>
<keyword evidence="2 6" id="KW-0479">Metal-binding</keyword>
<evidence type="ECO:0000256" key="7">
    <source>
        <dbReference type="RuleBase" id="RU361183"/>
    </source>
</evidence>
<evidence type="ECO:0000259" key="8">
    <source>
        <dbReference type="PROSITE" id="PS51864"/>
    </source>
</evidence>
<feature type="domain" description="Peptidase M12A" evidence="8">
    <location>
        <begin position="1"/>
        <end position="123"/>
    </location>
</feature>
<dbReference type="OrthoDB" id="291007at2759"/>
<keyword evidence="5 6" id="KW-0482">Metalloprotease</keyword>
<organism evidence="9 11">
    <name type="scientific">Didymodactylos carnosus</name>
    <dbReference type="NCBI Taxonomy" id="1234261"/>
    <lineage>
        <taxon>Eukaryota</taxon>
        <taxon>Metazoa</taxon>
        <taxon>Spiralia</taxon>
        <taxon>Gnathifera</taxon>
        <taxon>Rotifera</taxon>
        <taxon>Eurotatoria</taxon>
        <taxon>Bdelloidea</taxon>
        <taxon>Philodinida</taxon>
        <taxon>Philodinidae</taxon>
        <taxon>Didymodactylos</taxon>
    </lineage>
</organism>
<evidence type="ECO:0000256" key="5">
    <source>
        <dbReference type="ARBA" id="ARBA00023049"/>
    </source>
</evidence>
<accession>A0A815ZLK2</accession>
<evidence type="ECO:0000313" key="9">
    <source>
        <dbReference type="EMBL" id="CAF1585052.1"/>
    </source>
</evidence>
<evidence type="ECO:0000256" key="4">
    <source>
        <dbReference type="ARBA" id="ARBA00022833"/>
    </source>
</evidence>
<name>A0A815ZLK2_9BILA</name>
<evidence type="ECO:0000256" key="1">
    <source>
        <dbReference type="ARBA" id="ARBA00022670"/>
    </source>
</evidence>
<dbReference type="PANTHER" id="PTHR10127:SF780">
    <property type="entry name" value="METALLOENDOPEPTIDASE"/>
    <property type="match status" value="1"/>
</dbReference>